<keyword evidence="2" id="KW-1185">Reference proteome</keyword>
<reference evidence="1" key="1">
    <citation type="submission" date="2021-12" db="EMBL/GenBank/DDBJ databases">
        <authorList>
            <person name="Criscuolo A."/>
        </authorList>
    </citation>
    <scope>NUCLEOTIDE SEQUENCE</scope>
    <source>
        <strain evidence="1">CIP111894</strain>
    </source>
</reference>
<dbReference type="EMBL" id="CAKMAB010000022">
    <property type="protein sequence ID" value="CAH1057582.1"/>
    <property type="molecule type" value="Genomic_DNA"/>
</dbReference>
<protein>
    <submittedName>
        <fullName evidence="1">Uncharacterized protein</fullName>
    </submittedName>
</protein>
<accession>A0ABM9BF32</accession>
<name>A0ABM9BF32_9BACL</name>
<gene>
    <name evidence="1" type="ORF">PAECIP111894_03740</name>
</gene>
<dbReference type="Proteomes" id="UP000838749">
    <property type="component" value="Unassembled WGS sequence"/>
</dbReference>
<evidence type="ECO:0000313" key="1">
    <source>
        <dbReference type="EMBL" id="CAH1057582.1"/>
    </source>
</evidence>
<sequence>MKKLLKPIRNNKRVIAYSSTENGTNFACNIVAGCS</sequence>
<proteinExistence type="predicted"/>
<comment type="caution">
    <text evidence="1">The sequence shown here is derived from an EMBL/GenBank/DDBJ whole genome shotgun (WGS) entry which is preliminary data.</text>
</comment>
<dbReference type="PROSITE" id="PS51257">
    <property type="entry name" value="PROKAR_LIPOPROTEIN"/>
    <property type="match status" value="1"/>
</dbReference>
<organism evidence="1 2">
    <name type="scientific">Paenibacillus pseudetheri</name>
    <dbReference type="NCBI Taxonomy" id="2897682"/>
    <lineage>
        <taxon>Bacteria</taxon>
        <taxon>Bacillati</taxon>
        <taxon>Bacillota</taxon>
        <taxon>Bacilli</taxon>
        <taxon>Bacillales</taxon>
        <taxon>Paenibacillaceae</taxon>
        <taxon>Paenibacillus</taxon>
    </lineage>
</organism>
<evidence type="ECO:0000313" key="2">
    <source>
        <dbReference type="Proteomes" id="UP000838749"/>
    </source>
</evidence>